<dbReference type="EMBL" id="LS483469">
    <property type="protein sequence ID" value="SQI46298.1"/>
    <property type="molecule type" value="Genomic_DNA"/>
</dbReference>
<accession>A0A2X4VDW3</accession>
<protein>
    <submittedName>
        <fullName evidence="1">Uncharacterized protein</fullName>
    </submittedName>
</protein>
<sequence length="29" mass="3405">MLNIRFTLLGSDNFYQQGYGNCWKSICMT</sequence>
<name>A0A2X4VDW3_SERPL</name>
<dbReference type="Proteomes" id="UP000248897">
    <property type="component" value="Chromosome 1"/>
</dbReference>
<dbReference type="AlphaFoldDB" id="A0A2X4VDW3"/>
<gene>
    <name evidence="1" type="ORF">NCTC12961_05690</name>
</gene>
<evidence type="ECO:0000313" key="1">
    <source>
        <dbReference type="EMBL" id="SQI46298.1"/>
    </source>
</evidence>
<evidence type="ECO:0000313" key="2">
    <source>
        <dbReference type="Proteomes" id="UP000248897"/>
    </source>
</evidence>
<organism evidence="1 2">
    <name type="scientific">Serratia plymuthica</name>
    <dbReference type="NCBI Taxonomy" id="82996"/>
    <lineage>
        <taxon>Bacteria</taxon>
        <taxon>Pseudomonadati</taxon>
        <taxon>Pseudomonadota</taxon>
        <taxon>Gammaproteobacteria</taxon>
        <taxon>Enterobacterales</taxon>
        <taxon>Yersiniaceae</taxon>
        <taxon>Serratia</taxon>
    </lineage>
</organism>
<proteinExistence type="predicted"/>
<reference evidence="1 2" key="1">
    <citation type="submission" date="2018-06" db="EMBL/GenBank/DDBJ databases">
        <authorList>
            <consortium name="Pathogen Informatics"/>
            <person name="Doyle S."/>
        </authorList>
    </citation>
    <scope>NUCLEOTIDE SEQUENCE [LARGE SCALE GENOMIC DNA]</scope>
    <source>
        <strain evidence="1 2">NCTC12961</strain>
    </source>
</reference>